<dbReference type="Proteomes" id="UP001255416">
    <property type="component" value="Unassembled WGS sequence"/>
</dbReference>
<evidence type="ECO:0000259" key="3">
    <source>
        <dbReference type="Pfam" id="PF13649"/>
    </source>
</evidence>
<dbReference type="RefSeq" id="WP_316774341.1">
    <property type="nucleotide sequence ID" value="NZ_JASMWN010000003.1"/>
</dbReference>
<name>A0ABU3VB82_9RHOB</name>
<dbReference type="CDD" id="cd02440">
    <property type="entry name" value="AdoMet_MTases"/>
    <property type="match status" value="1"/>
</dbReference>
<dbReference type="SUPFAM" id="SSF53335">
    <property type="entry name" value="S-adenosyl-L-methionine-dependent methyltransferases"/>
    <property type="match status" value="1"/>
</dbReference>
<keyword evidence="1 4" id="KW-0489">Methyltransferase</keyword>
<proteinExistence type="predicted"/>
<reference evidence="5" key="1">
    <citation type="submission" date="2023-05" db="EMBL/GenBank/DDBJ databases">
        <title>Sedimentitalea sp. nov. JM2-8.</title>
        <authorList>
            <person name="Huang J."/>
        </authorList>
    </citation>
    <scope>NUCLEOTIDE SEQUENCE [LARGE SCALE GENOMIC DNA]</scope>
    <source>
        <strain evidence="5">KHS03</strain>
    </source>
</reference>
<dbReference type="PANTHER" id="PTHR43861:SF1">
    <property type="entry name" value="TRANS-ACONITATE 2-METHYLTRANSFERASE"/>
    <property type="match status" value="1"/>
</dbReference>
<comment type="caution">
    <text evidence="4">The sequence shown here is derived from an EMBL/GenBank/DDBJ whole genome shotgun (WGS) entry which is preliminary data.</text>
</comment>
<dbReference type="GO" id="GO:0008168">
    <property type="term" value="F:methyltransferase activity"/>
    <property type="evidence" value="ECO:0007669"/>
    <property type="project" value="UniProtKB-KW"/>
</dbReference>
<evidence type="ECO:0000256" key="2">
    <source>
        <dbReference type="ARBA" id="ARBA00022679"/>
    </source>
</evidence>
<dbReference type="GO" id="GO:0032259">
    <property type="term" value="P:methylation"/>
    <property type="evidence" value="ECO:0007669"/>
    <property type="project" value="UniProtKB-KW"/>
</dbReference>
<protein>
    <submittedName>
        <fullName evidence="4">Methyltransferase domain-containing protein</fullName>
    </submittedName>
</protein>
<organism evidence="4 5">
    <name type="scientific">Sedimentitalea todarodis</name>
    <dbReference type="NCBI Taxonomy" id="1631240"/>
    <lineage>
        <taxon>Bacteria</taxon>
        <taxon>Pseudomonadati</taxon>
        <taxon>Pseudomonadota</taxon>
        <taxon>Alphaproteobacteria</taxon>
        <taxon>Rhodobacterales</taxon>
        <taxon>Paracoccaceae</taxon>
        <taxon>Sedimentitalea</taxon>
    </lineage>
</organism>
<dbReference type="Pfam" id="PF13649">
    <property type="entry name" value="Methyltransf_25"/>
    <property type="match status" value="1"/>
</dbReference>
<sequence>MDWVAMAAPWLKWEAEIEAAHGVMLDGLMERAALQAGEAVLDIGCGSGGATLRVLDAVGADGRVLAIDIAPPMTERAAARLNGRAAVGLGDAQQYAFQAGGFDAVISQFGLMFFADTGAAFANIRRAVRPGGRFDFVAWGAPVRNDWFAMPRRIATERLGPGEPPDPLAPGPFAFADAARVTGLLKAAGWQAEVETVALDMLPRGTPQELAGMQMDMGAAAMVLRERGGTEADRAVIADGVRDGFAAMERDGQVHVPAEVHYFSAVSPA</sequence>
<dbReference type="PANTHER" id="PTHR43861">
    <property type="entry name" value="TRANS-ACONITATE 2-METHYLTRANSFERASE-RELATED"/>
    <property type="match status" value="1"/>
</dbReference>
<gene>
    <name evidence="4" type="ORF">QO231_06195</name>
</gene>
<dbReference type="InterPro" id="IPR029063">
    <property type="entry name" value="SAM-dependent_MTases_sf"/>
</dbReference>
<evidence type="ECO:0000256" key="1">
    <source>
        <dbReference type="ARBA" id="ARBA00022603"/>
    </source>
</evidence>
<keyword evidence="5" id="KW-1185">Reference proteome</keyword>
<dbReference type="Gene3D" id="3.40.50.150">
    <property type="entry name" value="Vaccinia Virus protein VP39"/>
    <property type="match status" value="1"/>
</dbReference>
<evidence type="ECO:0000313" key="4">
    <source>
        <dbReference type="EMBL" id="MDU9003443.1"/>
    </source>
</evidence>
<feature type="domain" description="Methyltransferase" evidence="3">
    <location>
        <begin position="40"/>
        <end position="132"/>
    </location>
</feature>
<dbReference type="EMBL" id="JASMWN010000003">
    <property type="protein sequence ID" value="MDU9003443.1"/>
    <property type="molecule type" value="Genomic_DNA"/>
</dbReference>
<dbReference type="InterPro" id="IPR041698">
    <property type="entry name" value="Methyltransf_25"/>
</dbReference>
<accession>A0ABU3VB82</accession>
<evidence type="ECO:0000313" key="5">
    <source>
        <dbReference type="Proteomes" id="UP001255416"/>
    </source>
</evidence>
<keyword evidence="2" id="KW-0808">Transferase</keyword>